<dbReference type="Pfam" id="PF14579">
    <property type="entry name" value="HHH_6"/>
    <property type="match status" value="1"/>
</dbReference>
<dbReference type="RefSeq" id="WP_142932765.1">
    <property type="nucleotide sequence ID" value="NZ_ML660167.1"/>
</dbReference>
<feature type="domain" description="Polymerase/histidinol phosphatase N-terminal" evidence="14">
    <location>
        <begin position="4"/>
        <end position="79"/>
    </location>
</feature>
<accession>A0A545U8Q5</accession>
<evidence type="ECO:0000256" key="6">
    <source>
        <dbReference type="ARBA" id="ARBA00022679"/>
    </source>
</evidence>
<evidence type="ECO:0000256" key="13">
    <source>
        <dbReference type="HAMAP-Rule" id="MF_01902"/>
    </source>
</evidence>
<evidence type="ECO:0000256" key="12">
    <source>
        <dbReference type="ARBA" id="ARBA00049244"/>
    </source>
</evidence>
<dbReference type="Pfam" id="PF01336">
    <property type="entry name" value="tRNA_anti-codon"/>
    <property type="match status" value="1"/>
</dbReference>
<dbReference type="GO" id="GO:0006260">
    <property type="term" value="P:DNA replication"/>
    <property type="evidence" value="ECO:0007669"/>
    <property type="project" value="UniProtKB-KW"/>
</dbReference>
<dbReference type="PANTHER" id="PTHR32294:SF4">
    <property type="entry name" value="ERROR-PRONE DNA POLYMERASE"/>
    <property type="match status" value="1"/>
</dbReference>
<keyword evidence="7 13" id="KW-0548">Nucleotidyltransferase</keyword>
<protein>
    <recommendedName>
        <fullName evidence="4 13">Error-prone DNA polymerase</fullName>
        <ecNumber evidence="3 13">2.7.7.7</ecNumber>
    </recommendedName>
</protein>
<sequence>MDYYELNTTTNFTFLVGASHPEELVSQAINLGYSGIAITDECTLAGIVRAYIEIKNQIEEKKCSPSFQLIIGSRLKIDWQSQQDMEVILLCPCREAYAELSTLITRARRRAEKGTYQVKLKDLSQHINLCLCIWLPNKEYQDSHNQLKILAEIFPQKIWIGYHRLLQLDDYQSYLQCIQLAKNFNIPIVSQNKVLMHTKKRLKLQHCLTAIKKNQTIQSLGTDLIGNAEQSLRTLEALQNLYPENLLLETKTIAEQCHFSLKELRYEYPDEILPQSVSASEYLRQLCFQGAVERWPEGINDGDKKQLEYELEVIATLKYEHYFLTVYDIVQFARNQKILCQGRGSAANSLVCYCLFITEVSPQQSNLLFERFISEERKEPPDIDVDFEHQRREEVIQYIYKKYSRDRAALTATVITYRFKSAIRDVGKALGIDQPILEFLSKSIAWWDKPDSLQNYFKQMNLSGGGALAQLFSELVFDILKFPRHLSQHVGGFIITNRPMSELVPVENASMPDRTVIQWDKYDIEALGLLKVDVLGLGMLTMIRKCLELTASYSSISKLSHIKKEDERTYDMICNADTVGIFQIESRAQMSMLPRLRPRQFYDLVIQIAIVRPGPIQGNMVHPFLKRRNGEEKPTYYDEKMEEVLERTLGIPIFQEQVIQLSMVAAGFSGGEADQLRRAMATWGRNGDLQQFKEKLVKGMLKNGYPQEFAERLFEQMKGFGSYGFPESHSASFAILAYFSAWLKRHHTAAFYCALLNSQPMGFYSPSQLVQDAQKHRIKVLPVDIDHSRWESIIVFSENVDQDEKPEAIRLGMHLVKGFNEQAASRLIDERRQSLFTNIKDLVFRVKLNAIEKDALVQANTLPRLAKHRYQAQWQSLAIEESKPILIKLDSTSLPPSESELSLRAPTQVEDMVTDYQTVGLTLKKHPLAIMREKNWVEPCKRAIDLKKLRQGQFVKVSGVVTCRQRPGTASGVLFITLEDETGNMNIIVWKKTLEKFRKEILGSRLLLIKGTIERERKVVHIIAGHIKDISEKLPEFRRNSRDFH</sequence>
<evidence type="ECO:0000256" key="3">
    <source>
        <dbReference type="ARBA" id="ARBA00012417"/>
    </source>
</evidence>
<dbReference type="GO" id="GO:0006281">
    <property type="term" value="P:DNA repair"/>
    <property type="evidence" value="ECO:0007669"/>
    <property type="project" value="UniProtKB-UniRule"/>
</dbReference>
<evidence type="ECO:0000313" key="15">
    <source>
        <dbReference type="EMBL" id="TQV85846.1"/>
    </source>
</evidence>
<evidence type="ECO:0000256" key="11">
    <source>
        <dbReference type="ARBA" id="ARBA00023204"/>
    </source>
</evidence>
<keyword evidence="11 13" id="KW-0234">DNA repair</keyword>
<keyword evidence="6 13" id="KW-0808">Transferase</keyword>
<dbReference type="InterPro" id="IPR040982">
    <property type="entry name" value="DNA_pol3_finger"/>
</dbReference>
<dbReference type="SUPFAM" id="SSF89550">
    <property type="entry name" value="PHP domain-like"/>
    <property type="match status" value="1"/>
</dbReference>
<dbReference type="Gene3D" id="3.20.20.140">
    <property type="entry name" value="Metal-dependent hydrolases"/>
    <property type="match status" value="1"/>
</dbReference>
<dbReference type="GO" id="GO:0008408">
    <property type="term" value="F:3'-5' exonuclease activity"/>
    <property type="evidence" value="ECO:0007669"/>
    <property type="project" value="InterPro"/>
</dbReference>
<dbReference type="InterPro" id="IPR023073">
    <property type="entry name" value="DnaE2"/>
</dbReference>
<evidence type="ECO:0000313" key="16">
    <source>
        <dbReference type="Proteomes" id="UP000315439"/>
    </source>
</evidence>
<evidence type="ECO:0000256" key="10">
    <source>
        <dbReference type="ARBA" id="ARBA00022932"/>
    </source>
</evidence>
<proteinExistence type="inferred from homology"/>
<dbReference type="PANTHER" id="PTHR32294">
    <property type="entry name" value="DNA POLYMERASE III SUBUNIT ALPHA"/>
    <property type="match status" value="1"/>
</dbReference>
<dbReference type="InterPro" id="IPR029460">
    <property type="entry name" value="DNAPol_HHH"/>
</dbReference>
<dbReference type="NCBIfam" id="NF004225">
    <property type="entry name" value="PRK05672.1"/>
    <property type="match status" value="1"/>
</dbReference>
<dbReference type="InterPro" id="IPR004365">
    <property type="entry name" value="NA-bd_OB_tRNA"/>
</dbReference>
<dbReference type="GO" id="GO:0005737">
    <property type="term" value="C:cytoplasm"/>
    <property type="evidence" value="ECO:0007669"/>
    <property type="project" value="UniProtKB-SubCell"/>
</dbReference>
<keyword evidence="9 13" id="KW-0227">DNA damage</keyword>
<comment type="catalytic activity">
    <reaction evidence="12 13">
        <text>DNA(n) + a 2'-deoxyribonucleoside 5'-triphosphate = DNA(n+1) + diphosphate</text>
        <dbReference type="Rhea" id="RHEA:22508"/>
        <dbReference type="Rhea" id="RHEA-COMP:17339"/>
        <dbReference type="Rhea" id="RHEA-COMP:17340"/>
        <dbReference type="ChEBI" id="CHEBI:33019"/>
        <dbReference type="ChEBI" id="CHEBI:61560"/>
        <dbReference type="ChEBI" id="CHEBI:173112"/>
        <dbReference type="EC" id="2.7.7.7"/>
    </reaction>
</comment>
<dbReference type="EC" id="2.7.7.7" evidence="3 13"/>
<dbReference type="EMBL" id="VIKS01000011">
    <property type="protein sequence ID" value="TQV85846.1"/>
    <property type="molecule type" value="Genomic_DNA"/>
</dbReference>
<dbReference type="CDD" id="cd07434">
    <property type="entry name" value="PHP_PolIIIA_DnaE2"/>
    <property type="match status" value="1"/>
</dbReference>
<dbReference type="GO" id="GO:0003676">
    <property type="term" value="F:nucleic acid binding"/>
    <property type="evidence" value="ECO:0007669"/>
    <property type="project" value="InterPro"/>
</dbReference>
<name>A0A545U8Q5_9GAMM</name>
<dbReference type="InterPro" id="IPR004805">
    <property type="entry name" value="DnaE2/DnaE/PolC"/>
</dbReference>
<evidence type="ECO:0000256" key="9">
    <source>
        <dbReference type="ARBA" id="ARBA00022763"/>
    </source>
</evidence>
<dbReference type="Gene3D" id="1.10.150.870">
    <property type="match status" value="1"/>
</dbReference>
<keyword evidence="8 13" id="KW-0235">DNA replication</keyword>
<dbReference type="InterPro" id="IPR016195">
    <property type="entry name" value="Pol/histidinol_Pase-like"/>
</dbReference>
<dbReference type="HAMAP" id="MF_01902">
    <property type="entry name" value="DNApol_error_prone"/>
    <property type="match status" value="1"/>
</dbReference>
<keyword evidence="16" id="KW-1185">Reference proteome</keyword>
<dbReference type="AlphaFoldDB" id="A0A545U8Q5"/>
<dbReference type="InterPro" id="IPR011708">
    <property type="entry name" value="DNA_pol3_alpha_NTPase_dom"/>
</dbReference>
<evidence type="ECO:0000256" key="8">
    <source>
        <dbReference type="ARBA" id="ARBA00022705"/>
    </source>
</evidence>
<evidence type="ECO:0000256" key="7">
    <source>
        <dbReference type="ARBA" id="ARBA00022695"/>
    </source>
</evidence>
<evidence type="ECO:0000256" key="5">
    <source>
        <dbReference type="ARBA" id="ARBA00022490"/>
    </source>
</evidence>
<evidence type="ECO:0000256" key="4">
    <source>
        <dbReference type="ARBA" id="ARBA00017273"/>
    </source>
</evidence>
<comment type="similarity">
    <text evidence="2 13">Belongs to the DNA polymerase type-C family. DnaE2 subfamily.</text>
</comment>
<comment type="caution">
    <text evidence="15">The sequence shown here is derived from an EMBL/GenBank/DDBJ whole genome shotgun (WGS) entry which is preliminary data.</text>
</comment>
<dbReference type="InterPro" id="IPR004013">
    <property type="entry name" value="PHP_dom"/>
</dbReference>
<evidence type="ECO:0000256" key="2">
    <source>
        <dbReference type="ARBA" id="ARBA00007391"/>
    </source>
</evidence>
<dbReference type="OrthoDB" id="9803237at2"/>
<comment type="subcellular location">
    <subcellularLocation>
        <location evidence="1 13">Cytoplasm</location>
    </subcellularLocation>
</comment>
<dbReference type="InterPro" id="IPR003141">
    <property type="entry name" value="Pol/His_phosphatase_N"/>
</dbReference>
<evidence type="ECO:0000259" key="14">
    <source>
        <dbReference type="SMART" id="SM00481"/>
    </source>
</evidence>
<dbReference type="Proteomes" id="UP000315439">
    <property type="component" value="Unassembled WGS sequence"/>
</dbReference>
<dbReference type="Pfam" id="PF17657">
    <property type="entry name" value="DNA_pol3_finger"/>
    <property type="match status" value="1"/>
</dbReference>
<comment type="function">
    <text evidence="13">DNA polymerase involved in damage-induced mutagenesis and translesion synthesis (TLS). It is not the major replicative DNA polymerase.</text>
</comment>
<keyword evidence="5 13" id="KW-0963">Cytoplasm</keyword>
<gene>
    <name evidence="15" type="primary">dnaE</name>
    <name evidence="13" type="synonym">dnaE2</name>
    <name evidence="15" type="ORF">FLL46_18140</name>
</gene>
<dbReference type="GO" id="GO:0003887">
    <property type="term" value="F:DNA-directed DNA polymerase activity"/>
    <property type="evidence" value="ECO:0007669"/>
    <property type="project" value="UniProtKB-UniRule"/>
</dbReference>
<reference evidence="15 16" key="1">
    <citation type="submission" date="2019-07" db="EMBL/GenBank/DDBJ databases">
        <title>Draft genome for Aliikangiella sp. M105.</title>
        <authorList>
            <person name="Wang G."/>
        </authorList>
    </citation>
    <scope>NUCLEOTIDE SEQUENCE [LARGE SCALE GENOMIC DNA]</scope>
    <source>
        <strain evidence="15 16">M105</strain>
    </source>
</reference>
<organism evidence="15 16">
    <name type="scientific">Aliikangiella coralliicola</name>
    <dbReference type="NCBI Taxonomy" id="2592383"/>
    <lineage>
        <taxon>Bacteria</taxon>
        <taxon>Pseudomonadati</taxon>
        <taxon>Pseudomonadota</taxon>
        <taxon>Gammaproteobacteria</taxon>
        <taxon>Oceanospirillales</taxon>
        <taxon>Pleioneaceae</taxon>
        <taxon>Aliikangiella</taxon>
    </lineage>
</organism>
<dbReference type="Pfam" id="PF07733">
    <property type="entry name" value="DNA_pol3_alpha"/>
    <property type="match status" value="1"/>
</dbReference>
<dbReference type="CDD" id="cd04485">
    <property type="entry name" value="DnaE_OBF"/>
    <property type="match status" value="1"/>
</dbReference>
<dbReference type="NCBIfam" id="TIGR00594">
    <property type="entry name" value="polc"/>
    <property type="match status" value="1"/>
</dbReference>
<evidence type="ECO:0000256" key="1">
    <source>
        <dbReference type="ARBA" id="ARBA00004496"/>
    </source>
</evidence>
<keyword evidence="10 13" id="KW-0239">DNA-directed DNA polymerase</keyword>
<dbReference type="SMART" id="SM00481">
    <property type="entry name" value="POLIIIAc"/>
    <property type="match status" value="1"/>
</dbReference>
<dbReference type="Pfam" id="PF02811">
    <property type="entry name" value="PHP"/>
    <property type="match status" value="1"/>
</dbReference>